<dbReference type="KEGG" id="gai:IMCC3135_05285"/>
<dbReference type="AlphaFoldDB" id="A0A2Z2NR10"/>
<organism evidence="1 2">
    <name type="scientific">Granulosicoccus antarcticus IMCC3135</name>
    <dbReference type="NCBI Taxonomy" id="1192854"/>
    <lineage>
        <taxon>Bacteria</taxon>
        <taxon>Pseudomonadati</taxon>
        <taxon>Pseudomonadota</taxon>
        <taxon>Gammaproteobacteria</taxon>
        <taxon>Chromatiales</taxon>
        <taxon>Granulosicoccaceae</taxon>
        <taxon>Granulosicoccus</taxon>
    </lineage>
</organism>
<protein>
    <recommendedName>
        <fullName evidence="3">DUF4340 domain-containing protein</fullName>
    </recommendedName>
</protein>
<accession>A0A2Z2NR10</accession>
<proteinExistence type="predicted"/>
<evidence type="ECO:0000313" key="1">
    <source>
        <dbReference type="EMBL" id="ASJ71170.1"/>
    </source>
</evidence>
<keyword evidence="2" id="KW-1185">Reference proteome</keyword>
<dbReference type="EMBL" id="CP018632">
    <property type="protein sequence ID" value="ASJ71170.1"/>
    <property type="molecule type" value="Genomic_DNA"/>
</dbReference>
<sequence>MKGPPLTHTQKTRRLVVAASALLLVLLAGVGAVLWNDFQRSKPQFQQAQADAHSIRIQRKAFADIVMQLDAAGLWSITEPCSLPVNPQRMQPLLDALQPAAQSFAAADVDLEAAGLLDPEAVIVMNEQALALGITDLSGERRYLQRGERIEFVPEWILSLVNGGLSALASLDVFPQPLDELVLLPEQPTELAPEVISVDELAQWQALSAQQIVTWPLQDSEPATASRSLRAKIGDQQLSMSLHLYPRYAAVRYENAHCAFLISTDSLPDTAQL</sequence>
<evidence type="ECO:0008006" key="3">
    <source>
        <dbReference type="Google" id="ProtNLM"/>
    </source>
</evidence>
<name>A0A2Z2NR10_9GAMM</name>
<evidence type="ECO:0000313" key="2">
    <source>
        <dbReference type="Proteomes" id="UP000250079"/>
    </source>
</evidence>
<dbReference type="Proteomes" id="UP000250079">
    <property type="component" value="Chromosome"/>
</dbReference>
<gene>
    <name evidence="1" type="ORF">IMCC3135_05285</name>
</gene>
<reference evidence="1 2" key="1">
    <citation type="submission" date="2016-12" db="EMBL/GenBank/DDBJ databases">
        <authorList>
            <person name="Song W.-J."/>
            <person name="Kurnit D.M."/>
        </authorList>
    </citation>
    <scope>NUCLEOTIDE SEQUENCE [LARGE SCALE GENOMIC DNA]</scope>
    <source>
        <strain evidence="1 2">IMCC3135</strain>
    </source>
</reference>